<dbReference type="InterPro" id="IPR041664">
    <property type="entry name" value="AAA_16"/>
</dbReference>
<evidence type="ECO:0000256" key="1">
    <source>
        <dbReference type="ARBA" id="ARBA00022741"/>
    </source>
</evidence>
<dbReference type="SUPFAM" id="SSF46894">
    <property type="entry name" value="C-terminal effector domain of the bipartite response regulators"/>
    <property type="match status" value="1"/>
</dbReference>
<evidence type="ECO:0000256" key="2">
    <source>
        <dbReference type="ARBA" id="ARBA00022840"/>
    </source>
</evidence>
<gene>
    <name evidence="4" type="ORF">ACFYNQ_24435</name>
</gene>
<dbReference type="Gene3D" id="1.10.10.10">
    <property type="entry name" value="Winged helix-like DNA-binding domain superfamily/Winged helix DNA-binding domain"/>
    <property type="match status" value="1"/>
</dbReference>
<dbReference type="InterPro" id="IPR016032">
    <property type="entry name" value="Sig_transdc_resp-reg_C-effctor"/>
</dbReference>
<evidence type="ECO:0000313" key="5">
    <source>
        <dbReference type="Proteomes" id="UP001601303"/>
    </source>
</evidence>
<dbReference type="PRINTS" id="PR00038">
    <property type="entry name" value="HTHLUXR"/>
</dbReference>
<dbReference type="PANTHER" id="PTHR16305">
    <property type="entry name" value="TESTICULAR SOLUBLE ADENYLYL CYCLASE"/>
    <property type="match status" value="1"/>
</dbReference>
<dbReference type="Proteomes" id="UP001601303">
    <property type="component" value="Unassembled WGS sequence"/>
</dbReference>
<dbReference type="RefSeq" id="WP_388109129.1">
    <property type="nucleotide sequence ID" value="NZ_JBIAHM010000008.1"/>
</dbReference>
<dbReference type="PANTHER" id="PTHR16305:SF28">
    <property type="entry name" value="GUANYLATE CYCLASE DOMAIN-CONTAINING PROTEIN"/>
    <property type="match status" value="1"/>
</dbReference>
<proteinExistence type="predicted"/>
<dbReference type="PROSITE" id="PS50043">
    <property type="entry name" value="HTH_LUXR_2"/>
    <property type="match status" value="1"/>
</dbReference>
<comment type="caution">
    <text evidence="4">The sequence shown here is derived from an EMBL/GenBank/DDBJ whole genome shotgun (WGS) entry which is preliminary data.</text>
</comment>
<protein>
    <submittedName>
        <fullName evidence="4">AAA family ATPase</fullName>
    </submittedName>
</protein>
<dbReference type="InterPro" id="IPR000792">
    <property type="entry name" value="Tscrpt_reg_LuxR_C"/>
</dbReference>
<dbReference type="EMBL" id="JBIAHM010000008">
    <property type="protein sequence ID" value="MFE9601701.1"/>
    <property type="molecule type" value="Genomic_DNA"/>
</dbReference>
<accession>A0ABW6M6F2</accession>
<dbReference type="InterPro" id="IPR036388">
    <property type="entry name" value="WH-like_DNA-bd_sf"/>
</dbReference>
<organism evidence="4 5">
    <name type="scientific">Streptomyces hokutonensis</name>
    <dbReference type="NCBI Taxonomy" id="1306990"/>
    <lineage>
        <taxon>Bacteria</taxon>
        <taxon>Bacillati</taxon>
        <taxon>Actinomycetota</taxon>
        <taxon>Actinomycetes</taxon>
        <taxon>Kitasatosporales</taxon>
        <taxon>Streptomycetaceae</taxon>
        <taxon>Streptomyces</taxon>
    </lineage>
</organism>
<keyword evidence="1" id="KW-0547">Nucleotide-binding</keyword>
<reference evidence="4 5" key="1">
    <citation type="submission" date="2024-10" db="EMBL/GenBank/DDBJ databases">
        <title>The Natural Products Discovery Center: Release of the First 8490 Sequenced Strains for Exploring Actinobacteria Biosynthetic Diversity.</title>
        <authorList>
            <person name="Kalkreuter E."/>
            <person name="Kautsar S.A."/>
            <person name="Yang D."/>
            <person name="Bader C.D."/>
            <person name="Teijaro C.N."/>
            <person name="Fluegel L."/>
            <person name="Davis C.M."/>
            <person name="Simpson J.R."/>
            <person name="Lauterbach L."/>
            <person name="Steele A.D."/>
            <person name="Gui C."/>
            <person name="Meng S."/>
            <person name="Li G."/>
            <person name="Viehrig K."/>
            <person name="Ye F."/>
            <person name="Su P."/>
            <person name="Kiefer A.F."/>
            <person name="Nichols A."/>
            <person name="Cepeda A.J."/>
            <person name="Yan W."/>
            <person name="Fan B."/>
            <person name="Jiang Y."/>
            <person name="Adhikari A."/>
            <person name="Zheng C.-J."/>
            <person name="Schuster L."/>
            <person name="Cowan T.M."/>
            <person name="Smanski M.J."/>
            <person name="Chevrette M.G."/>
            <person name="De Carvalho L.P.S."/>
            <person name="Shen B."/>
        </authorList>
    </citation>
    <scope>NUCLEOTIDE SEQUENCE [LARGE SCALE GENOMIC DNA]</scope>
    <source>
        <strain evidence="4 5">NPDC006488</strain>
    </source>
</reference>
<sequence>MARTVLRGRATAMSSALSVVRRTEQDGRSGIVVLTGEAGIGKTAVLDELIAQARTRGFASGAGKADESGQISPGAPLLVALRSGASPLIASDALAELQRSVDQPLQLLDQVSTHLEKLACASPVIFAIDDAQWADRLTRFVVRALPARLAGSPIVWVVAGRDAAGGLVSDLSRTEIPSVRMEFIHLGPLDAHDVGALAQDLLGGAPSEKVRGMLNGVGGNPFLVTQILDGLAKARTRGEPEDQVPTEFVFATRRKLLGLGAGERQLVQTAAVFGQPFAVDDATALLAEHPAAHVWAWAELAVESGLLAARDHRLSFRHDLVRETVYADLTDNARRALHKRCAEHLMATGHGPLSTAPHARASATPGDLASARILTQAADAAVAAMPHTAGDLALQAFQLLRPAQPAWLTVGEHCVDILSRVQRCAEAVTVADTLLAWSDDPAATARIQVLAARALWLMGRLADSLTRIDTALSQPGLPPALRSWLASSRALALTRTAPPDIARQAAQPALAEARLTGDREAITVALQALGEAAKNSGHHAESLAHFRALRTTAGHTHLAQEILALQLLDRFAEAETILSAAHADARNQVEAILPSVLYAQLWQEFSLGRLDDADSTAQTLIALSEELGNHTHGLQAVMITSSVALLRGDIAEARNRLAPALTHADADDEVRLPGLHLLQGWISAAEGHLDQAMSVLSPALYQAKESPTYWPWWPGWMRGFTRFGLAAGDLGFAEHAVTLAEEGAARNPGVASFEGIALQLRGTLRQDLTLLRRATEVLAHSPRPALRASGYEDYGRALLTAGQRKEGVANLDLAWDINYQVGARGSVLSLQDVMRRAGFRRSKWINDLERPRTGRAALSEAERKVAQLISAGQTNQAAARTLGLSPNTVGTHLRSIFAKLDVHSRVQLANVWNDRTATERMPELGAARRRL</sequence>
<keyword evidence="2" id="KW-0067">ATP-binding</keyword>
<dbReference type="InterPro" id="IPR027417">
    <property type="entry name" value="P-loop_NTPase"/>
</dbReference>
<feature type="domain" description="HTH luxR-type" evidence="3">
    <location>
        <begin position="851"/>
        <end position="916"/>
    </location>
</feature>
<dbReference type="Pfam" id="PF13191">
    <property type="entry name" value="AAA_16"/>
    <property type="match status" value="1"/>
</dbReference>
<keyword evidence="5" id="KW-1185">Reference proteome</keyword>
<evidence type="ECO:0000259" key="3">
    <source>
        <dbReference type="PROSITE" id="PS50043"/>
    </source>
</evidence>
<dbReference type="SMART" id="SM00421">
    <property type="entry name" value="HTH_LUXR"/>
    <property type="match status" value="1"/>
</dbReference>
<dbReference type="Pfam" id="PF00196">
    <property type="entry name" value="GerE"/>
    <property type="match status" value="1"/>
</dbReference>
<dbReference type="SUPFAM" id="SSF52540">
    <property type="entry name" value="P-loop containing nucleoside triphosphate hydrolases"/>
    <property type="match status" value="1"/>
</dbReference>
<name>A0ABW6M6F2_9ACTN</name>
<evidence type="ECO:0000313" key="4">
    <source>
        <dbReference type="EMBL" id="MFE9601701.1"/>
    </source>
</evidence>
<dbReference type="CDD" id="cd06170">
    <property type="entry name" value="LuxR_C_like"/>
    <property type="match status" value="1"/>
</dbReference>